<accession>A0ACD5W4P7</accession>
<sequence>MIYVCQTIIQVKVEAFTRSKAIPSDDPCNNFPVLVRVMVEPRHSEEMPCAGVDVVAVLDASGGMQGEKLERLKEAVMVVIDKLRAEDRLSIVSFNTYANRLTRLTYMTDHGRDIARLKINKLVAGGRGDITAALREGAEILWWREPESSCRVGCILFLSDCENYEIFETEIRPEFPVHTFGLGIDHNPKVMKYIADMTSGTYSFVNQAISRIKDAFVLFITSLTSVAVMSIKINLTTNEGITISSIESGGYVNNVKSNDRSGTIYIHDIYTSEWKDFIVYLRVGEGKKELMTIGGQYLSYNTVKHLANTDVHVLRPHHDCVQGELTIHRDVAARLMHIRLEEGISTMLEQGPSRIRLQQLWDGIIHSEEGRGAPEDTLSALSVDVTEMMRDIENPKEYRKSGMPYTLSWLSSHKWQRATVKGTR</sequence>
<dbReference type="Proteomes" id="UP001732700">
    <property type="component" value="Chromosome 3D"/>
</dbReference>
<keyword evidence="2" id="KW-1185">Reference proteome</keyword>
<evidence type="ECO:0000313" key="1">
    <source>
        <dbReference type="EnsemblPlants" id="AVESA.00010b.r2.3DG0564880.1.CDS"/>
    </source>
</evidence>
<organism evidence="1 2">
    <name type="scientific">Avena sativa</name>
    <name type="common">Oat</name>
    <dbReference type="NCBI Taxonomy" id="4498"/>
    <lineage>
        <taxon>Eukaryota</taxon>
        <taxon>Viridiplantae</taxon>
        <taxon>Streptophyta</taxon>
        <taxon>Embryophyta</taxon>
        <taxon>Tracheophyta</taxon>
        <taxon>Spermatophyta</taxon>
        <taxon>Magnoliopsida</taxon>
        <taxon>Liliopsida</taxon>
        <taxon>Poales</taxon>
        <taxon>Poaceae</taxon>
        <taxon>BOP clade</taxon>
        <taxon>Pooideae</taxon>
        <taxon>Poodae</taxon>
        <taxon>Poeae</taxon>
        <taxon>Poeae Chloroplast Group 1 (Aveneae type)</taxon>
        <taxon>Aveninae</taxon>
        <taxon>Avena</taxon>
    </lineage>
</organism>
<reference evidence="1" key="1">
    <citation type="submission" date="2021-05" db="EMBL/GenBank/DDBJ databases">
        <authorList>
            <person name="Scholz U."/>
            <person name="Mascher M."/>
            <person name="Fiebig A."/>
        </authorList>
    </citation>
    <scope>NUCLEOTIDE SEQUENCE [LARGE SCALE GENOMIC DNA]</scope>
</reference>
<proteinExistence type="predicted"/>
<evidence type="ECO:0000313" key="2">
    <source>
        <dbReference type="Proteomes" id="UP001732700"/>
    </source>
</evidence>
<reference evidence="1" key="2">
    <citation type="submission" date="2025-09" db="UniProtKB">
        <authorList>
            <consortium name="EnsemblPlants"/>
        </authorList>
    </citation>
    <scope>IDENTIFICATION</scope>
</reference>
<name>A0ACD5W4P7_AVESA</name>
<protein>
    <submittedName>
        <fullName evidence="1">Uncharacterized protein</fullName>
    </submittedName>
</protein>
<dbReference type="EnsemblPlants" id="AVESA.00010b.r2.3DG0564880.1">
    <property type="protein sequence ID" value="AVESA.00010b.r2.3DG0564880.1.CDS"/>
    <property type="gene ID" value="AVESA.00010b.r2.3DG0564880"/>
</dbReference>